<dbReference type="AlphaFoldDB" id="A0ABD0PDV6"/>
<evidence type="ECO:0000313" key="2">
    <source>
        <dbReference type="Proteomes" id="UP001529510"/>
    </source>
</evidence>
<keyword evidence="2" id="KW-1185">Reference proteome</keyword>
<organism evidence="1 2">
    <name type="scientific">Cirrhinus mrigala</name>
    <name type="common">Mrigala</name>
    <dbReference type="NCBI Taxonomy" id="683832"/>
    <lineage>
        <taxon>Eukaryota</taxon>
        <taxon>Metazoa</taxon>
        <taxon>Chordata</taxon>
        <taxon>Craniata</taxon>
        <taxon>Vertebrata</taxon>
        <taxon>Euteleostomi</taxon>
        <taxon>Actinopterygii</taxon>
        <taxon>Neopterygii</taxon>
        <taxon>Teleostei</taxon>
        <taxon>Ostariophysi</taxon>
        <taxon>Cypriniformes</taxon>
        <taxon>Cyprinidae</taxon>
        <taxon>Labeoninae</taxon>
        <taxon>Labeonini</taxon>
        <taxon>Cirrhinus</taxon>
    </lineage>
</organism>
<accession>A0ABD0PDV6</accession>
<feature type="non-terminal residue" evidence="1">
    <location>
        <position position="1"/>
    </location>
</feature>
<protein>
    <submittedName>
        <fullName evidence="1">Uncharacterized protein</fullName>
    </submittedName>
</protein>
<dbReference type="Proteomes" id="UP001529510">
    <property type="component" value="Unassembled WGS sequence"/>
</dbReference>
<gene>
    <name evidence="1" type="ORF">M9458_032221</name>
</gene>
<dbReference type="InterPro" id="IPR028082">
    <property type="entry name" value="Peripla_BP_I"/>
</dbReference>
<comment type="caution">
    <text evidence="1">The sequence shown here is derived from an EMBL/GenBank/DDBJ whole genome shotgun (WGS) entry which is preliminary data.</text>
</comment>
<dbReference type="Gene3D" id="3.40.50.2300">
    <property type="match status" value="1"/>
</dbReference>
<name>A0ABD0PDV6_CIRMR</name>
<evidence type="ECO:0000313" key="1">
    <source>
        <dbReference type="EMBL" id="KAL0171910.1"/>
    </source>
</evidence>
<dbReference type="SUPFAM" id="SSF53822">
    <property type="entry name" value="Periplasmic binding protein-like I"/>
    <property type="match status" value="1"/>
</dbReference>
<sequence>VFVCCSPDIFRQLMVHFHKAGLPKEEYVFFYIDIFGRSLQSRPSQPWARGDPDDVFAKEAFQVIKAFYKTQEGMMDK</sequence>
<reference evidence="1 2" key="1">
    <citation type="submission" date="2024-05" db="EMBL/GenBank/DDBJ databases">
        <title>Genome sequencing and assembly of Indian major carp, Cirrhinus mrigala (Hamilton, 1822).</title>
        <authorList>
            <person name="Mohindra V."/>
            <person name="Chowdhury L.M."/>
            <person name="Lal K."/>
            <person name="Jena J.K."/>
        </authorList>
    </citation>
    <scope>NUCLEOTIDE SEQUENCE [LARGE SCALE GENOMIC DNA]</scope>
    <source>
        <strain evidence="1">CM1030</strain>
        <tissue evidence="1">Blood</tissue>
    </source>
</reference>
<dbReference type="EMBL" id="JAMKFB020000016">
    <property type="protein sequence ID" value="KAL0171910.1"/>
    <property type="molecule type" value="Genomic_DNA"/>
</dbReference>
<proteinExistence type="predicted"/>